<dbReference type="PRINTS" id="PR00415">
    <property type="entry name" value="ACONITASE"/>
</dbReference>
<keyword evidence="3 6" id="KW-0408">Iron</keyword>
<keyword evidence="2 6" id="KW-0479">Metal-binding</keyword>
<protein>
    <recommendedName>
        <fullName evidence="6">3-isopropylmalate dehydratase large subunit</fullName>
        <ecNumber evidence="6">4.2.1.33</ecNumber>
    </recommendedName>
    <alternativeName>
        <fullName evidence="6">Alpha-IPM isomerase</fullName>
        <shortName evidence="6">IPMI</shortName>
    </alternativeName>
    <alternativeName>
        <fullName evidence="6">Isopropylmalate isomerase</fullName>
    </alternativeName>
</protein>
<evidence type="ECO:0000313" key="8">
    <source>
        <dbReference type="EMBL" id="BAS28033.1"/>
    </source>
</evidence>
<dbReference type="PANTHER" id="PTHR43822:SF2">
    <property type="entry name" value="HOMOACONITASE, MITOCHONDRIAL"/>
    <property type="match status" value="1"/>
</dbReference>
<dbReference type="OrthoDB" id="9802769at2"/>
<name>A0A0K2SLN7_LIMPI</name>
<dbReference type="EMBL" id="AP014924">
    <property type="protein sequence ID" value="BAS28033.1"/>
    <property type="molecule type" value="Genomic_DNA"/>
</dbReference>
<dbReference type="HAMAP" id="MF_01027">
    <property type="entry name" value="LeuC_type2"/>
    <property type="match status" value="1"/>
</dbReference>
<keyword evidence="1 6" id="KW-0004">4Fe-4S</keyword>
<keyword evidence="6" id="KW-0100">Branched-chain amino acid biosynthesis</keyword>
<dbReference type="SUPFAM" id="SSF53732">
    <property type="entry name" value="Aconitase iron-sulfur domain"/>
    <property type="match status" value="1"/>
</dbReference>
<dbReference type="PANTHER" id="PTHR43822">
    <property type="entry name" value="HOMOACONITASE, MITOCHONDRIAL-RELATED"/>
    <property type="match status" value="1"/>
</dbReference>
<dbReference type="Pfam" id="PF00330">
    <property type="entry name" value="Aconitase"/>
    <property type="match status" value="1"/>
</dbReference>
<dbReference type="GO" id="GO:0009098">
    <property type="term" value="P:L-leucine biosynthetic process"/>
    <property type="evidence" value="ECO:0007669"/>
    <property type="project" value="UniProtKB-UniRule"/>
</dbReference>
<evidence type="ECO:0000256" key="3">
    <source>
        <dbReference type="ARBA" id="ARBA00023004"/>
    </source>
</evidence>
<feature type="domain" description="Aconitase/3-isopropylmalate dehydratase large subunit alpha/beta/alpha" evidence="7">
    <location>
        <begin position="72"/>
        <end position="407"/>
    </location>
</feature>
<keyword evidence="9" id="KW-1185">Reference proteome</keyword>
<evidence type="ECO:0000259" key="7">
    <source>
        <dbReference type="Pfam" id="PF00330"/>
    </source>
</evidence>
<dbReference type="InterPro" id="IPR050067">
    <property type="entry name" value="IPM_dehydratase_rel_enz"/>
</dbReference>
<comment type="subunit">
    <text evidence="6">Heterodimer of LeuC and LeuD.</text>
</comment>
<keyword evidence="5 6" id="KW-0456">Lyase</keyword>
<dbReference type="AlphaFoldDB" id="A0A0K2SLN7"/>
<dbReference type="InterPro" id="IPR011826">
    <property type="entry name" value="HAcnase/IPMdehydase_lsu_prok"/>
</dbReference>
<comment type="cofactor">
    <cofactor evidence="6">
        <name>[4Fe-4S] cluster</name>
        <dbReference type="ChEBI" id="CHEBI:49883"/>
    </cofactor>
    <text evidence="6">Binds 1 [4Fe-4S] cluster per subunit.</text>
</comment>
<feature type="binding site" evidence="6">
    <location>
        <position position="296"/>
    </location>
    <ligand>
        <name>[4Fe-4S] cluster</name>
        <dbReference type="ChEBI" id="CHEBI:49883"/>
    </ligand>
</feature>
<dbReference type="InterPro" id="IPR015931">
    <property type="entry name" value="Acnase/IPM_dHydase_lsu_aba_1/3"/>
</dbReference>
<evidence type="ECO:0000256" key="5">
    <source>
        <dbReference type="ARBA" id="ARBA00023239"/>
    </source>
</evidence>
<reference evidence="9" key="1">
    <citation type="submission" date="2015-07" db="EMBL/GenBank/DDBJ databases">
        <title>Complete genome sequence and phylogenetic analysis of Limnochorda pilosa.</title>
        <authorList>
            <person name="Watanabe M."/>
            <person name="Kojima H."/>
            <person name="Fukui M."/>
        </authorList>
    </citation>
    <scope>NUCLEOTIDE SEQUENCE [LARGE SCALE GENOMIC DNA]</scope>
    <source>
        <strain evidence="9">HC45</strain>
    </source>
</reference>
<dbReference type="UniPathway" id="UPA00048">
    <property type="reaction ID" value="UER00071"/>
</dbReference>
<keyword evidence="4 6" id="KW-0411">Iron-sulfur</keyword>
<feature type="binding site" evidence="6">
    <location>
        <position position="356"/>
    </location>
    <ligand>
        <name>[4Fe-4S] cluster</name>
        <dbReference type="ChEBI" id="CHEBI:49883"/>
    </ligand>
</feature>
<gene>
    <name evidence="6" type="primary">leuC</name>
    <name evidence="8" type="ORF">LIP_2192</name>
</gene>
<dbReference type="InterPro" id="IPR001030">
    <property type="entry name" value="Acoase/IPM_deHydtase_lsu_aba"/>
</dbReference>
<dbReference type="NCBIfam" id="TIGR01343">
    <property type="entry name" value="hacA_fam"/>
    <property type="match status" value="1"/>
</dbReference>
<accession>A0A0K2SLN7</accession>
<keyword evidence="6" id="KW-0028">Amino-acid biosynthesis</keyword>
<comment type="function">
    <text evidence="6">Catalyzes the isomerization between 2-isopropylmalate and 3-isopropylmalate, via the formation of 2-isopropylmaleate.</text>
</comment>
<dbReference type="NCBIfam" id="NF001614">
    <property type="entry name" value="PRK00402.1"/>
    <property type="match status" value="1"/>
</dbReference>
<dbReference type="RefSeq" id="WP_068137770.1">
    <property type="nucleotide sequence ID" value="NZ_AP014924.1"/>
</dbReference>
<evidence type="ECO:0000313" key="9">
    <source>
        <dbReference type="Proteomes" id="UP000065807"/>
    </source>
</evidence>
<evidence type="ECO:0000256" key="1">
    <source>
        <dbReference type="ARBA" id="ARBA00022485"/>
    </source>
</evidence>
<organism evidence="8 9">
    <name type="scientific">Limnochorda pilosa</name>
    <dbReference type="NCBI Taxonomy" id="1555112"/>
    <lineage>
        <taxon>Bacteria</taxon>
        <taxon>Bacillati</taxon>
        <taxon>Bacillota</taxon>
        <taxon>Limnochordia</taxon>
        <taxon>Limnochordales</taxon>
        <taxon>Limnochordaceae</taxon>
        <taxon>Limnochorda</taxon>
    </lineage>
</organism>
<reference evidence="9" key="2">
    <citation type="journal article" date="2016" name="Int. J. Syst. Evol. Microbiol.">
        <title>Complete genome sequence and cell structure of Limnochorda pilosa, a Gram-negative spore-former within the phylum Firmicutes.</title>
        <authorList>
            <person name="Watanabe M."/>
            <person name="Kojima H."/>
            <person name="Fukui M."/>
        </authorList>
    </citation>
    <scope>NUCLEOTIDE SEQUENCE [LARGE SCALE GENOMIC DNA]</scope>
    <source>
        <strain evidence="9">HC45</strain>
    </source>
</reference>
<proteinExistence type="inferred from homology"/>
<comment type="pathway">
    <text evidence="6">Amino-acid biosynthesis; L-leucine biosynthesis; L-leucine from 3-methyl-2-oxobutanoate: step 2/4.</text>
</comment>
<dbReference type="GO" id="GO:0003861">
    <property type="term" value="F:3-isopropylmalate dehydratase activity"/>
    <property type="evidence" value="ECO:0007669"/>
    <property type="project" value="UniProtKB-UniRule"/>
</dbReference>
<dbReference type="NCBIfam" id="TIGR02086">
    <property type="entry name" value="IPMI_arch"/>
    <property type="match status" value="1"/>
</dbReference>
<dbReference type="GO" id="GO:0051539">
    <property type="term" value="F:4 iron, 4 sulfur cluster binding"/>
    <property type="evidence" value="ECO:0007669"/>
    <property type="project" value="UniProtKB-KW"/>
</dbReference>
<dbReference type="Proteomes" id="UP000065807">
    <property type="component" value="Chromosome"/>
</dbReference>
<sequence length="415" mass="44574">MNLTERILARKAGLDSVAPGQLILAEIDVAVVSDIQFPVFRQRLQEFGGKIAIGDRGVLVGDHYLPAATPDQGRRIREMIDFAEEHGLAHCFVSEGIKHQVLAERGFARPGRLVAASDSHTNTLGALGAFGTALGASEIAAVFAIGKMWFKVPETIEISLTGEFPPYVYAKDLTLEILRRCGTRFARYRSLEFTGPAAHRLSIEERMTVCNMSTEMGAKACIFAPDQETARYLSEAGVTVDPQEWRADPEAKYAERIVIDLSELTPLVAAPHNPGNVQPVREAAGTRITQAFIGSCANATLSDLAVAAEILKGRRVARHVQMIVTPASQWILRAARRAGYVDILEDAGAIVTNAGCGACPGIHLGVMGPADVRISSQNRNFVGRSGHPDAQIYLSSPAVVAASAIRGEVTDPLSL</sequence>
<comment type="similarity">
    <text evidence="6">Belongs to the aconitase/IPM isomerase family. LeuC type 2 subfamily.</text>
</comment>
<dbReference type="PATRIC" id="fig|1555112.3.peg.2235"/>
<evidence type="ECO:0000256" key="4">
    <source>
        <dbReference type="ARBA" id="ARBA00023014"/>
    </source>
</evidence>
<dbReference type="GO" id="GO:0046872">
    <property type="term" value="F:metal ion binding"/>
    <property type="evidence" value="ECO:0007669"/>
    <property type="project" value="UniProtKB-KW"/>
</dbReference>
<keyword evidence="6" id="KW-0432">Leucine biosynthesis</keyword>
<evidence type="ECO:0000256" key="2">
    <source>
        <dbReference type="ARBA" id="ARBA00022723"/>
    </source>
</evidence>
<dbReference type="EC" id="4.2.1.33" evidence="6"/>
<feature type="binding site" evidence="6">
    <location>
        <position position="359"/>
    </location>
    <ligand>
        <name>[4Fe-4S] cluster</name>
        <dbReference type="ChEBI" id="CHEBI:49883"/>
    </ligand>
</feature>
<dbReference type="Gene3D" id="3.30.499.10">
    <property type="entry name" value="Aconitase, domain 3"/>
    <property type="match status" value="2"/>
</dbReference>
<dbReference type="KEGG" id="lpil:LIP_2192"/>
<dbReference type="InterPro" id="IPR006251">
    <property type="entry name" value="Homoacnase/IPMdehydase_lsu"/>
</dbReference>
<comment type="catalytic activity">
    <reaction evidence="6">
        <text>(2R,3S)-3-isopropylmalate = (2S)-2-isopropylmalate</text>
        <dbReference type="Rhea" id="RHEA:32287"/>
        <dbReference type="ChEBI" id="CHEBI:1178"/>
        <dbReference type="ChEBI" id="CHEBI:35121"/>
        <dbReference type="EC" id="4.2.1.33"/>
    </reaction>
</comment>
<dbReference type="InterPro" id="IPR036008">
    <property type="entry name" value="Aconitase_4Fe-4S_dom"/>
</dbReference>
<evidence type="ECO:0000256" key="6">
    <source>
        <dbReference type="HAMAP-Rule" id="MF_01027"/>
    </source>
</evidence>
<dbReference type="STRING" id="1555112.LIP_2192"/>